<dbReference type="Gene3D" id="3.40.50.300">
    <property type="entry name" value="P-loop containing nucleotide triphosphate hydrolases"/>
    <property type="match status" value="1"/>
</dbReference>
<keyword evidence="4" id="KW-1185">Reference proteome</keyword>
<dbReference type="Proteomes" id="UP000245119">
    <property type="component" value="Linkage Group LG9"/>
</dbReference>
<protein>
    <recommendedName>
        <fullName evidence="2">Dynamin N-terminal domain-containing protein</fullName>
    </recommendedName>
</protein>
<evidence type="ECO:0000313" key="3">
    <source>
        <dbReference type="EMBL" id="PVD24960.1"/>
    </source>
</evidence>
<gene>
    <name evidence="3" type="ORF">C0Q70_15456</name>
</gene>
<name>A0A2T7NUV5_POMCA</name>
<keyword evidence="1" id="KW-0175">Coiled coil</keyword>
<sequence length="246" mass="27520">MEDIRTCDILEMSLGKVRSMAKEHSVPLGKCQSLDDFRERLMLHKNKMMERNFDIQHEFSALKRRESSRCMTVSMQQQLSAAQEALRGLQSEVMESLEQVLQSPVRNHGNRTPLPVLSEIEARISKLTESECSVVVAGETNAGKSTLLNLLLGMEVLPTSILSCTAVVCTLRYASDYSADVFYADGHVEHLNFTDLDDARRGLEDIAAETDHTKREQKPKLSKLDVYMPAAILQSGVTLVDTPGHR</sequence>
<reference evidence="3 4" key="1">
    <citation type="submission" date="2018-04" db="EMBL/GenBank/DDBJ databases">
        <title>The genome of golden apple snail Pomacea canaliculata provides insight into stress tolerance and invasive adaptation.</title>
        <authorList>
            <person name="Liu C."/>
            <person name="Liu B."/>
            <person name="Ren Y."/>
            <person name="Zhang Y."/>
            <person name="Wang H."/>
            <person name="Li S."/>
            <person name="Jiang F."/>
            <person name="Yin L."/>
            <person name="Zhang G."/>
            <person name="Qian W."/>
            <person name="Fan W."/>
        </authorList>
    </citation>
    <scope>NUCLEOTIDE SEQUENCE [LARGE SCALE GENOMIC DNA]</scope>
    <source>
        <strain evidence="3">SZHN2017</strain>
        <tissue evidence="3">Muscle</tissue>
    </source>
</reference>
<dbReference type="PANTHER" id="PTHR26392">
    <property type="entry name" value="MITOGEN-ACTIVATED PROTEIN KINASE KINASE KINASE 7-RELATED"/>
    <property type="match status" value="1"/>
</dbReference>
<comment type="caution">
    <text evidence="3">The sequence shown here is derived from an EMBL/GenBank/DDBJ whole genome shotgun (WGS) entry which is preliminary data.</text>
</comment>
<dbReference type="STRING" id="400727.A0A2T7NUV5"/>
<proteinExistence type="predicted"/>
<evidence type="ECO:0000256" key="1">
    <source>
        <dbReference type="SAM" id="Coils"/>
    </source>
</evidence>
<feature type="domain" description="Dynamin N-terminal" evidence="2">
    <location>
        <begin position="134"/>
        <end position="244"/>
    </location>
</feature>
<feature type="coiled-coil region" evidence="1">
    <location>
        <begin position="72"/>
        <end position="99"/>
    </location>
</feature>
<dbReference type="InterPro" id="IPR045063">
    <property type="entry name" value="Dynamin_N"/>
</dbReference>
<dbReference type="EMBL" id="PZQS01000009">
    <property type="protein sequence ID" value="PVD24960.1"/>
    <property type="molecule type" value="Genomic_DNA"/>
</dbReference>
<dbReference type="SUPFAM" id="SSF52540">
    <property type="entry name" value="P-loop containing nucleoside triphosphate hydrolases"/>
    <property type="match status" value="1"/>
</dbReference>
<dbReference type="OrthoDB" id="8927528at2759"/>
<accession>A0A2T7NUV5</accession>
<evidence type="ECO:0000259" key="2">
    <source>
        <dbReference type="Pfam" id="PF00350"/>
    </source>
</evidence>
<dbReference type="InterPro" id="IPR027417">
    <property type="entry name" value="P-loop_NTPase"/>
</dbReference>
<evidence type="ECO:0000313" key="4">
    <source>
        <dbReference type="Proteomes" id="UP000245119"/>
    </source>
</evidence>
<dbReference type="AlphaFoldDB" id="A0A2T7NUV5"/>
<organism evidence="3 4">
    <name type="scientific">Pomacea canaliculata</name>
    <name type="common">Golden apple snail</name>
    <dbReference type="NCBI Taxonomy" id="400727"/>
    <lineage>
        <taxon>Eukaryota</taxon>
        <taxon>Metazoa</taxon>
        <taxon>Spiralia</taxon>
        <taxon>Lophotrochozoa</taxon>
        <taxon>Mollusca</taxon>
        <taxon>Gastropoda</taxon>
        <taxon>Caenogastropoda</taxon>
        <taxon>Architaenioglossa</taxon>
        <taxon>Ampullarioidea</taxon>
        <taxon>Ampullariidae</taxon>
        <taxon>Pomacea</taxon>
    </lineage>
</organism>
<dbReference type="PANTHER" id="PTHR26392:SF92">
    <property type="entry name" value="PROTEIN KINASE DOMAIN-CONTAINING PROTEIN"/>
    <property type="match status" value="1"/>
</dbReference>
<dbReference type="Pfam" id="PF00350">
    <property type="entry name" value="Dynamin_N"/>
    <property type="match status" value="1"/>
</dbReference>